<evidence type="ECO:0008006" key="4">
    <source>
        <dbReference type="Google" id="ProtNLM"/>
    </source>
</evidence>
<dbReference type="InParanoid" id="J0LC16"/>
<accession>J0LC16</accession>
<dbReference type="Pfam" id="PF18758">
    <property type="entry name" value="KDZ"/>
    <property type="match status" value="1"/>
</dbReference>
<evidence type="ECO:0000313" key="3">
    <source>
        <dbReference type="Proteomes" id="UP000006514"/>
    </source>
</evidence>
<dbReference type="PANTHER" id="PTHR33096:SF1">
    <property type="entry name" value="CXC1-LIKE CYSTEINE CLUSTER ASSOCIATED WITH KDZ TRANSPOSASES DOMAIN-CONTAINING PROTEIN"/>
    <property type="match status" value="1"/>
</dbReference>
<dbReference type="OrthoDB" id="3364670at2759"/>
<sequence length="547" mass="62328">MAAEIVAKRKQGPAKRKKPGAAGQVGDDVLDACEQSFIAAQESVTKASKNYYADTGLMALLCRHDRVLWIANMNTPGERQHFALALLRKLGTELPATWRIGVLYDIGCQVARSIEKWGLLEELADRLIFGVSVFHAYGHQWSCQIVFHPRKRKDFGLSDGEGCERFWSAIRHLIACLRVSGFHRRLFVLNRQIAFMSTVGMWKMGSWLKRRYLDALRRRSEARDLIRHGGVSEDELSQQWEAQVKSHLEKPARQSKKAGDKAIEEILLAMGSVDDLNSQMREDRQELRKAHGLTSTETAEITRRIEVTRAERDATKSRIAALNASLGTEACRRLENMKGSAYLCARVNARALRATIRQGIVMHKFEHRKLERAYRHQVLRRSIRLAAAGRTLTTNDLYLEAKDHSQTKDLVHRREKTLTGQIAKFNALVDQMTLLARQGKKPPRARLPRKLDAKKIFTLDVDDAIWQEDPGLGPQDETTLPRWQTDDAVKRGILALLEYRRCAEEVERVEEEAKALGNWWQEEEKVLFAQCNSDTGKSRDSRCAVND</sequence>
<reference evidence="3" key="1">
    <citation type="journal article" date="2012" name="Science">
        <title>The Paleozoic origin of enzymatic lignin decomposition reconstructed from 31 fungal genomes.</title>
        <authorList>
            <person name="Floudas D."/>
            <person name="Binder M."/>
            <person name="Riley R."/>
            <person name="Barry K."/>
            <person name="Blanchette R.A."/>
            <person name="Henrissat B."/>
            <person name="Martinez A.T."/>
            <person name="Otillar R."/>
            <person name="Spatafora J.W."/>
            <person name="Yadav J.S."/>
            <person name="Aerts A."/>
            <person name="Benoit I."/>
            <person name="Boyd A."/>
            <person name="Carlson A."/>
            <person name="Copeland A."/>
            <person name="Coutinho P.M."/>
            <person name="de Vries R.P."/>
            <person name="Ferreira P."/>
            <person name="Findley K."/>
            <person name="Foster B."/>
            <person name="Gaskell J."/>
            <person name="Glotzer D."/>
            <person name="Gorecki P."/>
            <person name="Heitman J."/>
            <person name="Hesse C."/>
            <person name="Hori C."/>
            <person name="Igarashi K."/>
            <person name="Jurgens J.A."/>
            <person name="Kallen N."/>
            <person name="Kersten P."/>
            <person name="Kohler A."/>
            <person name="Kuees U."/>
            <person name="Kumar T.K.A."/>
            <person name="Kuo A."/>
            <person name="LaButti K."/>
            <person name="Larrondo L.F."/>
            <person name="Lindquist E."/>
            <person name="Ling A."/>
            <person name="Lombard V."/>
            <person name="Lucas S."/>
            <person name="Lundell T."/>
            <person name="Martin R."/>
            <person name="McLaughlin D.J."/>
            <person name="Morgenstern I."/>
            <person name="Morin E."/>
            <person name="Murat C."/>
            <person name="Nagy L.G."/>
            <person name="Nolan M."/>
            <person name="Ohm R.A."/>
            <person name="Patyshakuliyeva A."/>
            <person name="Rokas A."/>
            <person name="Ruiz-Duenas F.J."/>
            <person name="Sabat G."/>
            <person name="Salamov A."/>
            <person name="Samejima M."/>
            <person name="Schmutz J."/>
            <person name="Slot J.C."/>
            <person name="St John F."/>
            <person name="Stenlid J."/>
            <person name="Sun H."/>
            <person name="Sun S."/>
            <person name="Syed K."/>
            <person name="Tsang A."/>
            <person name="Wiebenga A."/>
            <person name="Young D."/>
            <person name="Pisabarro A."/>
            <person name="Eastwood D.C."/>
            <person name="Martin F."/>
            <person name="Cullen D."/>
            <person name="Grigoriev I.V."/>
            <person name="Hibbett D.S."/>
        </authorList>
    </citation>
    <scope>NUCLEOTIDE SEQUENCE [LARGE SCALE GENOMIC DNA]</scope>
    <source>
        <strain evidence="3">TFB10046</strain>
    </source>
</reference>
<dbReference type="EMBL" id="JH688024">
    <property type="protein sequence ID" value="EJD34005.1"/>
    <property type="molecule type" value="Genomic_DNA"/>
</dbReference>
<dbReference type="Proteomes" id="UP000006514">
    <property type="component" value="Unassembled WGS sequence"/>
</dbReference>
<evidence type="ECO:0000256" key="1">
    <source>
        <dbReference type="SAM" id="MobiDB-lite"/>
    </source>
</evidence>
<feature type="region of interest" description="Disordered" evidence="1">
    <location>
        <begin position="1"/>
        <end position="23"/>
    </location>
</feature>
<keyword evidence="3" id="KW-1185">Reference proteome</keyword>
<protein>
    <recommendedName>
        <fullName evidence="4">CxC1-like cysteine cluster associated with KDZ transposases domain-containing protein</fullName>
    </recommendedName>
</protein>
<dbReference type="AlphaFoldDB" id="J0LC16"/>
<feature type="compositionally biased region" description="Basic residues" evidence="1">
    <location>
        <begin position="8"/>
        <end position="19"/>
    </location>
</feature>
<dbReference type="KEGG" id="adl:AURDEDRAFT_76544"/>
<dbReference type="InterPro" id="IPR040521">
    <property type="entry name" value="KDZ"/>
</dbReference>
<evidence type="ECO:0000313" key="2">
    <source>
        <dbReference type="EMBL" id="EJD34005.1"/>
    </source>
</evidence>
<dbReference type="eggNOG" id="ENOG502SVXS">
    <property type="taxonomic scope" value="Eukaryota"/>
</dbReference>
<name>J0LC16_AURST</name>
<dbReference type="PANTHER" id="PTHR33096">
    <property type="entry name" value="CXC2 DOMAIN-CONTAINING PROTEIN"/>
    <property type="match status" value="1"/>
</dbReference>
<organism evidence="2 3">
    <name type="scientific">Auricularia subglabra (strain TFB-10046 / SS5)</name>
    <name type="common">White-rot fungus</name>
    <name type="synonym">Auricularia delicata (strain TFB10046)</name>
    <dbReference type="NCBI Taxonomy" id="717982"/>
    <lineage>
        <taxon>Eukaryota</taxon>
        <taxon>Fungi</taxon>
        <taxon>Dikarya</taxon>
        <taxon>Basidiomycota</taxon>
        <taxon>Agaricomycotina</taxon>
        <taxon>Agaricomycetes</taxon>
        <taxon>Auriculariales</taxon>
        <taxon>Auriculariaceae</taxon>
        <taxon>Auricularia</taxon>
    </lineage>
</organism>
<proteinExistence type="predicted"/>
<gene>
    <name evidence="2" type="ORF">AURDEDRAFT_76544</name>
</gene>